<feature type="domain" description="RING-type" evidence="6">
    <location>
        <begin position="22"/>
        <end position="63"/>
    </location>
</feature>
<accession>A0A8C3SIK6</accession>
<evidence type="ECO:0000256" key="4">
    <source>
        <dbReference type="PROSITE-ProRule" id="PRU00175"/>
    </source>
</evidence>
<keyword evidence="2 4" id="KW-0863">Zinc-finger</keyword>
<keyword evidence="1" id="KW-0479">Metal-binding</keyword>
<dbReference type="SMART" id="SM00504">
    <property type="entry name" value="Ubox"/>
    <property type="match status" value="1"/>
</dbReference>
<dbReference type="InterPro" id="IPR003613">
    <property type="entry name" value="Ubox_domain"/>
</dbReference>
<dbReference type="Ensembl" id="ENSCSRT00000014953.1">
    <property type="protein sequence ID" value="ENSCSRP00000014344.1"/>
    <property type="gene ID" value="ENSCSRG00000010979.1"/>
</dbReference>
<protein>
    <recommendedName>
        <fullName evidence="6">RING-type domain-containing protein</fullName>
    </recommendedName>
</protein>
<evidence type="ECO:0000256" key="1">
    <source>
        <dbReference type="ARBA" id="ARBA00022723"/>
    </source>
</evidence>
<dbReference type="Proteomes" id="UP000694403">
    <property type="component" value="Unplaced"/>
</dbReference>
<dbReference type="PROSITE" id="PS00518">
    <property type="entry name" value="ZF_RING_1"/>
    <property type="match status" value="1"/>
</dbReference>
<dbReference type="AlphaFoldDB" id="A0A8C3SIK6"/>
<dbReference type="GO" id="GO:0016567">
    <property type="term" value="P:protein ubiquitination"/>
    <property type="evidence" value="ECO:0007669"/>
    <property type="project" value="InterPro"/>
</dbReference>
<dbReference type="Gene3D" id="3.30.40.10">
    <property type="entry name" value="Zinc/RING finger domain, C3HC4 (zinc finger)"/>
    <property type="match status" value="1"/>
</dbReference>
<dbReference type="Pfam" id="PF13445">
    <property type="entry name" value="zf-RING_UBOX"/>
    <property type="match status" value="1"/>
</dbReference>
<evidence type="ECO:0000259" key="6">
    <source>
        <dbReference type="PROSITE" id="PS50089"/>
    </source>
</evidence>
<dbReference type="SUPFAM" id="SSF57850">
    <property type="entry name" value="RING/U-box"/>
    <property type="match status" value="1"/>
</dbReference>
<keyword evidence="3" id="KW-0862">Zinc</keyword>
<dbReference type="InterPro" id="IPR017907">
    <property type="entry name" value="Znf_RING_CS"/>
</dbReference>
<dbReference type="InterPro" id="IPR013083">
    <property type="entry name" value="Znf_RING/FYVE/PHD"/>
</dbReference>
<evidence type="ECO:0000313" key="8">
    <source>
        <dbReference type="Proteomes" id="UP000694403"/>
    </source>
</evidence>
<dbReference type="GO" id="GO:0004842">
    <property type="term" value="F:ubiquitin-protein transferase activity"/>
    <property type="evidence" value="ECO:0007669"/>
    <property type="project" value="InterPro"/>
</dbReference>
<evidence type="ECO:0000256" key="2">
    <source>
        <dbReference type="ARBA" id="ARBA00022771"/>
    </source>
</evidence>
<evidence type="ECO:0000256" key="3">
    <source>
        <dbReference type="ARBA" id="ARBA00022833"/>
    </source>
</evidence>
<dbReference type="InterPro" id="IPR027370">
    <property type="entry name" value="Znf-RING_euk"/>
</dbReference>
<sequence>MPRIHGQPAAKILKDVKDQATCSICKDLFRDPVSSECGHSFCRECITQHCKEKEFYNVCPQCRKTFQKINLRPNRELKNIVESIDESSGLQREEEPGGGSKCKKHKEPLKLYYVHKFPYLTFKKNC</sequence>
<keyword evidence="8" id="KW-1185">Reference proteome</keyword>
<dbReference type="InterPro" id="IPR050143">
    <property type="entry name" value="TRIM/RBCC"/>
</dbReference>
<evidence type="ECO:0000313" key="7">
    <source>
        <dbReference type="Ensembl" id="ENSCSRP00000014344.1"/>
    </source>
</evidence>
<dbReference type="GO" id="GO:0008270">
    <property type="term" value="F:zinc ion binding"/>
    <property type="evidence" value="ECO:0007669"/>
    <property type="project" value="UniProtKB-KW"/>
</dbReference>
<dbReference type="PANTHER" id="PTHR24103">
    <property type="entry name" value="E3 UBIQUITIN-PROTEIN LIGASE TRIM"/>
    <property type="match status" value="1"/>
</dbReference>
<proteinExistence type="predicted"/>
<dbReference type="PROSITE" id="PS50089">
    <property type="entry name" value="ZF_RING_2"/>
    <property type="match status" value="1"/>
</dbReference>
<reference evidence="7" key="1">
    <citation type="submission" date="2025-08" db="UniProtKB">
        <authorList>
            <consortium name="Ensembl"/>
        </authorList>
    </citation>
    <scope>IDENTIFICATION</scope>
</reference>
<evidence type="ECO:0000256" key="5">
    <source>
        <dbReference type="SAM" id="MobiDB-lite"/>
    </source>
</evidence>
<organism evidence="7 8">
    <name type="scientific">Chelydra serpentina</name>
    <name type="common">Snapping turtle</name>
    <name type="synonym">Testudo serpentina</name>
    <dbReference type="NCBI Taxonomy" id="8475"/>
    <lineage>
        <taxon>Eukaryota</taxon>
        <taxon>Metazoa</taxon>
        <taxon>Chordata</taxon>
        <taxon>Craniata</taxon>
        <taxon>Vertebrata</taxon>
        <taxon>Euteleostomi</taxon>
        <taxon>Archelosauria</taxon>
        <taxon>Testudinata</taxon>
        <taxon>Testudines</taxon>
        <taxon>Cryptodira</taxon>
        <taxon>Durocryptodira</taxon>
        <taxon>Americhelydia</taxon>
        <taxon>Chelydroidea</taxon>
        <taxon>Chelydridae</taxon>
        <taxon>Chelydra</taxon>
    </lineage>
</organism>
<reference evidence="7" key="2">
    <citation type="submission" date="2025-09" db="UniProtKB">
        <authorList>
            <consortium name="Ensembl"/>
        </authorList>
    </citation>
    <scope>IDENTIFICATION</scope>
</reference>
<dbReference type="SMART" id="SM00184">
    <property type="entry name" value="RING"/>
    <property type="match status" value="1"/>
</dbReference>
<name>A0A8C3SIK6_CHESE</name>
<feature type="region of interest" description="Disordered" evidence="5">
    <location>
        <begin position="83"/>
        <end position="104"/>
    </location>
</feature>
<dbReference type="InterPro" id="IPR001841">
    <property type="entry name" value="Znf_RING"/>
</dbReference>